<comment type="caution">
    <text evidence="3">The sequence shown here is derived from an EMBL/GenBank/DDBJ whole genome shotgun (WGS) entry which is preliminary data.</text>
</comment>
<name>A0A550CGX4_9AGAR</name>
<evidence type="ECO:0000313" key="3">
    <source>
        <dbReference type="EMBL" id="TRM63946.1"/>
    </source>
</evidence>
<reference evidence="3 4" key="1">
    <citation type="journal article" date="2019" name="New Phytol.">
        <title>Comparative genomics reveals unique wood-decay strategies and fruiting body development in the Schizophyllaceae.</title>
        <authorList>
            <person name="Almasi E."/>
            <person name="Sahu N."/>
            <person name="Krizsan K."/>
            <person name="Balint B."/>
            <person name="Kovacs G.M."/>
            <person name="Kiss B."/>
            <person name="Cseklye J."/>
            <person name="Drula E."/>
            <person name="Henrissat B."/>
            <person name="Nagy I."/>
            <person name="Chovatia M."/>
            <person name="Adam C."/>
            <person name="LaButti K."/>
            <person name="Lipzen A."/>
            <person name="Riley R."/>
            <person name="Grigoriev I.V."/>
            <person name="Nagy L.G."/>
        </authorList>
    </citation>
    <scope>NUCLEOTIDE SEQUENCE [LARGE SCALE GENOMIC DNA]</scope>
    <source>
        <strain evidence="3 4">NL-1724</strain>
    </source>
</reference>
<evidence type="ECO:0000313" key="4">
    <source>
        <dbReference type="Proteomes" id="UP000320762"/>
    </source>
</evidence>
<feature type="region of interest" description="Disordered" evidence="1">
    <location>
        <begin position="217"/>
        <end position="243"/>
    </location>
</feature>
<protein>
    <recommendedName>
        <fullName evidence="2">AB hydrolase-1 domain-containing protein</fullName>
    </recommendedName>
</protein>
<dbReference type="EMBL" id="VDMD01000008">
    <property type="protein sequence ID" value="TRM63946.1"/>
    <property type="molecule type" value="Genomic_DNA"/>
</dbReference>
<dbReference type="InterPro" id="IPR029058">
    <property type="entry name" value="AB_hydrolase_fold"/>
</dbReference>
<gene>
    <name evidence="3" type="ORF">BD626DRAFT_493290</name>
</gene>
<dbReference type="SUPFAM" id="SSF53474">
    <property type="entry name" value="alpha/beta-Hydrolases"/>
    <property type="match status" value="1"/>
</dbReference>
<dbReference type="InterPro" id="IPR000073">
    <property type="entry name" value="AB_hydrolase_1"/>
</dbReference>
<dbReference type="Proteomes" id="UP000320762">
    <property type="component" value="Unassembled WGS sequence"/>
</dbReference>
<accession>A0A550CGX4</accession>
<organism evidence="3 4">
    <name type="scientific">Schizophyllum amplum</name>
    <dbReference type="NCBI Taxonomy" id="97359"/>
    <lineage>
        <taxon>Eukaryota</taxon>
        <taxon>Fungi</taxon>
        <taxon>Dikarya</taxon>
        <taxon>Basidiomycota</taxon>
        <taxon>Agaricomycotina</taxon>
        <taxon>Agaricomycetes</taxon>
        <taxon>Agaricomycetidae</taxon>
        <taxon>Agaricales</taxon>
        <taxon>Schizophyllaceae</taxon>
        <taxon>Schizophyllum</taxon>
    </lineage>
</organism>
<dbReference type="Pfam" id="PF12697">
    <property type="entry name" value="Abhydrolase_6"/>
    <property type="match status" value="1"/>
</dbReference>
<dbReference type="Gene3D" id="3.40.50.1820">
    <property type="entry name" value="alpha/beta hydrolase"/>
    <property type="match status" value="1"/>
</dbReference>
<evidence type="ECO:0000259" key="2">
    <source>
        <dbReference type="Pfam" id="PF12697"/>
    </source>
</evidence>
<proteinExistence type="predicted"/>
<sequence>MPTSSSARAGIMSASAPFIELHDPALTFSYIDSGAPSGQESYTTFILLHGHTFYRDVWRPMFALAPAHKARLIAVDRRGYGASTPYTSEERDVIASGTTNARLAFMEREGEALLKFVDAVIARGTLPPRVVLVAWSAAVAYTYPLLGALPRLPPASQQRVRQCVTGVVFFDPPVHAWGMDCPLLYWPITDERIPPGKTRFDAFNRWFSVYWRHRSVDSHDPSTLCASEDENDAPSNSSSVAPRQATLDAMSAAQQDAISNLDAANVCDSFAVSPLHFGPALTELRERILFNEAAMAPWAGARLSYLLCECTTWNIVMGKWKLEEEIRDRAGRSYAPPIEFKLLPSCNHFAAWDDPEKTMLALVELAAPK</sequence>
<keyword evidence="4" id="KW-1185">Reference proteome</keyword>
<dbReference type="OrthoDB" id="3466517at2759"/>
<dbReference type="AlphaFoldDB" id="A0A550CGX4"/>
<feature type="domain" description="AB hydrolase-1" evidence="2">
    <location>
        <begin position="46"/>
        <end position="357"/>
    </location>
</feature>
<evidence type="ECO:0000256" key="1">
    <source>
        <dbReference type="SAM" id="MobiDB-lite"/>
    </source>
</evidence>